<dbReference type="InterPro" id="IPR025392">
    <property type="entry name" value="DUF4124"/>
</dbReference>
<reference evidence="5 6" key="1">
    <citation type="submission" date="2020-08" db="EMBL/GenBank/DDBJ databases">
        <title>Genome sequence of Diaphorobacter aerolatus KACC 16536T.</title>
        <authorList>
            <person name="Hyun D.-W."/>
            <person name="Bae J.-W."/>
        </authorList>
    </citation>
    <scope>NUCLEOTIDE SEQUENCE [LARGE SCALE GENOMIC DNA]</scope>
    <source>
        <strain evidence="5 6">KACC 16536</strain>
    </source>
</reference>
<dbReference type="InterPro" id="IPR002109">
    <property type="entry name" value="Glutaredoxin"/>
</dbReference>
<dbReference type="KEGG" id="daer:H9K75_01305"/>
<name>A0A7H0GKR1_9BURK</name>
<feature type="region of interest" description="Disordered" evidence="1">
    <location>
        <begin position="173"/>
        <end position="237"/>
    </location>
</feature>
<keyword evidence="2" id="KW-0732">Signal</keyword>
<dbReference type="CDD" id="cd02976">
    <property type="entry name" value="NrdH"/>
    <property type="match status" value="1"/>
</dbReference>
<feature type="chain" id="PRO_5028884115" evidence="2">
    <location>
        <begin position="29"/>
        <end position="237"/>
    </location>
</feature>
<dbReference type="InterPro" id="IPR036249">
    <property type="entry name" value="Thioredoxin-like_sf"/>
</dbReference>
<dbReference type="RefSeq" id="WP_187724470.1">
    <property type="nucleotide sequence ID" value="NZ_CP060783.1"/>
</dbReference>
<evidence type="ECO:0000313" key="5">
    <source>
        <dbReference type="EMBL" id="QNP48877.1"/>
    </source>
</evidence>
<dbReference type="EMBL" id="CP060783">
    <property type="protein sequence ID" value="QNP48877.1"/>
    <property type="molecule type" value="Genomic_DNA"/>
</dbReference>
<proteinExistence type="predicted"/>
<gene>
    <name evidence="5" type="ORF">H9K75_01305</name>
</gene>
<feature type="domain" description="Glutaredoxin" evidence="3">
    <location>
        <begin position="97"/>
        <end position="155"/>
    </location>
</feature>
<feature type="compositionally biased region" description="Low complexity" evidence="1">
    <location>
        <begin position="184"/>
        <end position="224"/>
    </location>
</feature>
<dbReference type="AlphaFoldDB" id="A0A7H0GKR1"/>
<feature type="region of interest" description="Disordered" evidence="1">
    <location>
        <begin position="39"/>
        <end position="79"/>
    </location>
</feature>
<sequence length="237" mass="24020">MSRVGKLTVFAAALLGAATLLPMGQAEAQQIYRSVGPDGKVTFSDQPPANNAGKSAKDGSRGATTLSGNAAEAGSSGGATGGTLPYSLQQVASRFPVTLYSGDDCAPCNSARNLLMARGVPFTERTVTNNESIAALKALSGGNNSIPFATIGGQHLSGFSDSEWTQYLDAAGYPKKSQLPPNYQRPAPTPLATAAQPAPATPQTTQQPATRPLPAAPAPDAVAPSGPTPTNPAGLVF</sequence>
<evidence type="ECO:0000259" key="4">
    <source>
        <dbReference type="Pfam" id="PF13511"/>
    </source>
</evidence>
<organism evidence="5 6">
    <name type="scientific">Diaphorobacter aerolatus</name>
    <dbReference type="NCBI Taxonomy" id="1288495"/>
    <lineage>
        <taxon>Bacteria</taxon>
        <taxon>Pseudomonadati</taxon>
        <taxon>Pseudomonadota</taxon>
        <taxon>Betaproteobacteria</taxon>
        <taxon>Burkholderiales</taxon>
        <taxon>Comamonadaceae</taxon>
        <taxon>Diaphorobacter</taxon>
    </lineage>
</organism>
<evidence type="ECO:0000256" key="1">
    <source>
        <dbReference type="SAM" id="MobiDB-lite"/>
    </source>
</evidence>
<dbReference type="SUPFAM" id="SSF52833">
    <property type="entry name" value="Thioredoxin-like"/>
    <property type="match status" value="1"/>
</dbReference>
<evidence type="ECO:0000313" key="6">
    <source>
        <dbReference type="Proteomes" id="UP000516028"/>
    </source>
</evidence>
<accession>A0A7H0GKR1</accession>
<dbReference type="Gene3D" id="3.40.30.10">
    <property type="entry name" value="Glutaredoxin"/>
    <property type="match status" value="1"/>
</dbReference>
<feature type="signal peptide" evidence="2">
    <location>
        <begin position="1"/>
        <end position="28"/>
    </location>
</feature>
<dbReference type="PROSITE" id="PS51354">
    <property type="entry name" value="GLUTAREDOXIN_2"/>
    <property type="match status" value="1"/>
</dbReference>
<evidence type="ECO:0000259" key="3">
    <source>
        <dbReference type="Pfam" id="PF00462"/>
    </source>
</evidence>
<protein>
    <submittedName>
        <fullName evidence="5">Glutaredoxin family protein</fullName>
    </submittedName>
</protein>
<feature type="domain" description="DUF4124" evidence="4">
    <location>
        <begin position="23"/>
        <end position="61"/>
    </location>
</feature>
<feature type="compositionally biased region" description="Polar residues" evidence="1">
    <location>
        <begin position="43"/>
        <end position="53"/>
    </location>
</feature>
<dbReference type="Proteomes" id="UP000516028">
    <property type="component" value="Chromosome"/>
</dbReference>
<keyword evidence="6" id="KW-1185">Reference proteome</keyword>
<dbReference type="Pfam" id="PF00462">
    <property type="entry name" value="Glutaredoxin"/>
    <property type="match status" value="1"/>
</dbReference>
<evidence type="ECO:0000256" key="2">
    <source>
        <dbReference type="SAM" id="SignalP"/>
    </source>
</evidence>
<dbReference type="Pfam" id="PF13511">
    <property type="entry name" value="DUF4124"/>
    <property type="match status" value="1"/>
</dbReference>